<evidence type="ECO:0000313" key="4">
    <source>
        <dbReference type="EMBL" id="KAG9662409.1"/>
    </source>
</evidence>
<evidence type="ECO:0000259" key="2">
    <source>
        <dbReference type="PROSITE" id="PS51231"/>
    </source>
</evidence>
<protein>
    <submittedName>
        <fullName evidence="4">FH2-domain-containing protein</fullName>
    </submittedName>
</protein>
<dbReference type="GO" id="GO:0043332">
    <property type="term" value="C:mating projection tip"/>
    <property type="evidence" value="ECO:0007669"/>
    <property type="project" value="TreeGrafter"/>
</dbReference>
<feature type="domain" description="DAD" evidence="2">
    <location>
        <begin position="127"/>
        <end position="159"/>
    </location>
</feature>
<reference evidence="4" key="1">
    <citation type="journal article" date="2021" name="J Fungi (Basel)">
        <title>Virulence traits and population genomics of the black yeast Aureobasidium melanogenum.</title>
        <authorList>
            <person name="Cernosa A."/>
            <person name="Sun X."/>
            <person name="Gostincar C."/>
            <person name="Fang C."/>
            <person name="Gunde-Cimerman N."/>
            <person name="Song Z."/>
        </authorList>
    </citation>
    <scope>NUCLEOTIDE SEQUENCE</scope>
    <source>
        <strain evidence="4">EXF-9911</strain>
    </source>
</reference>
<dbReference type="PROSITE" id="PS51231">
    <property type="entry name" value="DAD"/>
    <property type="match status" value="1"/>
</dbReference>
<dbReference type="PROSITE" id="PS51444">
    <property type="entry name" value="FH2"/>
    <property type="match status" value="1"/>
</dbReference>
<dbReference type="Pfam" id="PF02181">
    <property type="entry name" value="FH2"/>
    <property type="match status" value="1"/>
</dbReference>
<dbReference type="Gene3D" id="1.20.58.2220">
    <property type="entry name" value="Formin, FH2 domain"/>
    <property type="match status" value="1"/>
</dbReference>
<dbReference type="PANTHER" id="PTHR47102:SF2">
    <property type="entry name" value="PROTEIN BNI1"/>
    <property type="match status" value="1"/>
</dbReference>
<name>A0A9P8DXC8_AURME</name>
<reference evidence="4" key="2">
    <citation type="submission" date="2021-08" db="EMBL/GenBank/DDBJ databases">
        <authorList>
            <person name="Gostincar C."/>
            <person name="Sun X."/>
            <person name="Song Z."/>
            <person name="Gunde-Cimerman N."/>
        </authorList>
    </citation>
    <scope>NUCLEOTIDE SEQUENCE</scope>
    <source>
        <strain evidence="4">EXF-9911</strain>
    </source>
</reference>
<dbReference type="GO" id="GO:1903475">
    <property type="term" value="P:mitotic actomyosin contractile ring assembly"/>
    <property type="evidence" value="ECO:0007669"/>
    <property type="project" value="TreeGrafter"/>
</dbReference>
<dbReference type="InterPro" id="IPR014767">
    <property type="entry name" value="DAD_dom"/>
</dbReference>
<dbReference type="OrthoDB" id="1104827at2759"/>
<feature type="compositionally biased region" description="Basic and acidic residues" evidence="1">
    <location>
        <begin position="14"/>
        <end position="24"/>
    </location>
</feature>
<feature type="domain" description="FH2" evidence="3">
    <location>
        <begin position="1"/>
        <end position="110"/>
    </location>
</feature>
<feature type="compositionally biased region" description="Polar residues" evidence="1">
    <location>
        <begin position="181"/>
        <end position="194"/>
    </location>
</feature>
<evidence type="ECO:0000313" key="5">
    <source>
        <dbReference type="Proteomes" id="UP000779574"/>
    </source>
</evidence>
<dbReference type="EMBL" id="JAHFXF010001847">
    <property type="protein sequence ID" value="KAG9662409.1"/>
    <property type="molecule type" value="Genomic_DNA"/>
</dbReference>
<feature type="non-terminal residue" evidence="4">
    <location>
        <position position="1"/>
    </location>
</feature>
<feature type="compositionally biased region" description="Basic and acidic residues" evidence="1">
    <location>
        <begin position="88"/>
        <end position="105"/>
    </location>
</feature>
<organism evidence="4 5">
    <name type="scientific">Aureobasidium melanogenum</name>
    <name type="common">Aureobasidium pullulans var. melanogenum</name>
    <dbReference type="NCBI Taxonomy" id="46634"/>
    <lineage>
        <taxon>Eukaryota</taxon>
        <taxon>Fungi</taxon>
        <taxon>Dikarya</taxon>
        <taxon>Ascomycota</taxon>
        <taxon>Pezizomycotina</taxon>
        <taxon>Dothideomycetes</taxon>
        <taxon>Dothideomycetidae</taxon>
        <taxon>Dothideales</taxon>
        <taxon>Saccotheciaceae</taxon>
        <taxon>Aureobasidium</taxon>
    </lineage>
</organism>
<dbReference type="InterPro" id="IPR015425">
    <property type="entry name" value="FH2_Formin"/>
</dbReference>
<feature type="compositionally biased region" description="Basic and acidic residues" evidence="1">
    <location>
        <begin position="149"/>
        <end position="163"/>
    </location>
</feature>
<feature type="compositionally biased region" description="Basic and acidic residues" evidence="1">
    <location>
        <begin position="298"/>
        <end position="315"/>
    </location>
</feature>
<dbReference type="InterPro" id="IPR051661">
    <property type="entry name" value="Actin_filament_regulator"/>
</dbReference>
<feature type="non-terminal residue" evidence="4">
    <location>
        <position position="373"/>
    </location>
</feature>
<feature type="region of interest" description="Disordered" evidence="1">
    <location>
        <begin position="1"/>
        <end position="32"/>
    </location>
</feature>
<evidence type="ECO:0000256" key="1">
    <source>
        <dbReference type="SAM" id="MobiDB-lite"/>
    </source>
</evidence>
<dbReference type="InterPro" id="IPR042201">
    <property type="entry name" value="FH2_Formin_sf"/>
</dbReference>
<dbReference type="GO" id="GO:0051017">
    <property type="term" value="P:actin filament bundle assembly"/>
    <property type="evidence" value="ECO:0007669"/>
    <property type="project" value="TreeGrafter"/>
</dbReference>
<dbReference type="GO" id="GO:0032153">
    <property type="term" value="C:cell division site"/>
    <property type="evidence" value="ECO:0007669"/>
    <property type="project" value="TreeGrafter"/>
</dbReference>
<dbReference type="AlphaFoldDB" id="A0A9P8DXC8"/>
<gene>
    <name evidence="4" type="ORF">KCU76_g19115</name>
</gene>
<feature type="compositionally biased region" description="Polar residues" evidence="1">
    <location>
        <begin position="201"/>
        <end position="210"/>
    </location>
</feature>
<dbReference type="Proteomes" id="UP000779574">
    <property type="component" value="Unassembled WGS sequence"/>
</dbReference>
<feature type="compositionally biased region" description="Basic and acidic residues" evidence="1">
    <location>
        <begin position="249"/>
        <end position="271"/>
    </location>
</feature>
<accession>A0A9P8DXC8</accession>
<dbReference type="SUPFAM" id="SSF101447">
    <property type="entry name" value="Formin homology 2 domain (FH2 domain)"/>
    <property type="match status" value="1"/>
</dbReference>
<proteinExistence type="predicted"/>
<evidence type="ECO:0000259" key="3">
    <source>
        <dbReference type="PROSITE" id="PS51444"/>
    </source>
</evidence>
<dbReference type="GO" id="GO:0051016">
    <property type="term" value="P:barbed-end actin filament capping"/>
    <property type="evidence" value="ECO:0007669"/>
    <property type="project" value="TreeGrafter"/>
</dbReference>
<comment type="caution">
    <text evidence="4">The sequence shown here is derived from an EMBL/GenBank/DDBJ whole genome shotgun (WGS) entry which is preliminary data.</text>
</comment>
<feature type="compositionally biased region" description="Polar residues" evidence="1">
    <location>
        <begin position="280"/>
        <end position="294"/>
    </location>
</feature>
<dbReference type="PANTHER" id="PTHR47102">
    <property type="entry name" value="PROTEIN BNI1"/>
    <property type="match status" value="1"/>
</dbReference>
<sequence length="373" mass="41416">KNVQMSLDAGNLSDPRKFHPEDRVSQVVQRSMKEARRKAEQMELYLEEMKRTYNDILTFFGDDNQDESARREFFSKLANFVNEYKKSHEKNIAQEETQRRNEVSMRRKAQAQSALEKATADPAGPPSPASQGAMDTLLEKLRAAAPATRDTRDRRRRARLNERHQRRVASGQQMPEIAGITSPTDDSTFLSPTSDHAPERPSTSDSTTLSPHVEENDKGAISEGEDVADRAASLLLGLRGSTGDNDETPVPRDTENLRVRRRRDHADSERERRRRRRAPGTSTASTDGRPQTGVSDASADHHDDDNKSEIGDTKSDAGNGDVDDGLKIDLQLMTPITSPALTSPPITIVSPPSPTTTAERREVSTPLDSPRLS</sequence>
<feature type="region of interest" description="Disordered" evidence="1">
    <location>
        <begin position="88"/>
        <end position="373"/>
    </location>
</feature>